<dbReference type="Proteomes" id="UP000311919">
    <property type="component" value="Unassembled WGS sequence"/>
</dbReference>
<protein>
    <submittedName>
        <fullName evidence="2">Uncharacterized protein</fullName>
    </submittedName>
</protein>
<sequence length="185" mass="20920">MGTVSCRKTKIKALDYQLKSALSIKDERIIKARKNLKRNLLSGPPSKMAKISEDIDKAKKSDTSSNNPSISNIPSKEKTVHVFKDLSNVKAKVYAKKGKQNIERLAEATEECSNEVKKTIHSKCLLAIQRRKALEQRLQAAYENTDEVVKGKEIEEIKVDLCSFIDDLYTDELLRKWIPLSIDSA</sequence>
<evidence type="ECO:0000256" key="1">
    <source>
        <dbReference type="SAM" id="MobiDB-lite"/>
    </source>
</evidence>
<accession>A0A4Z2CPK4</accession>
<evidence type="ECO:0000313" key="3">
    <source>
        <dbReference type="Proteomes" id="UP000311919"/>
    </source>
</evidence>
<feature type="compositionally biased region" description="Basic and acidic residues" evidence="1">
    <location>
        <begin position="50"/>
        <end position="62"/>
    </location>
</feature>
<feature type="compositionally biased region" description="Low complexity" evidence="1">
    <location>
        <begin position="64"/>
        <end position="74"/>
    </location>
</feature>
<comment type="caution">
    <text evidence="2">The sequence shown here is derived from an EMBL/GenBank/DDBJ whole genome shotgun (WGS) entry which is preliminary data.</text>
</comment>
<organism evidence="2 3">
    <name type="scientific">Schistosoma japonicum</name>
    <name type="common">Blood fluke</name>
    <dbReference type="NCBI Taxonomy" id="6182"/>
    <lineage>
        <taxon>Eukaryota</taxon>
        <taxon>Metazoa</taxon>
        <taxon>Spiralia</taxon>
        <taxon>Lophotrochozoa</taxon>
        <taxon>Platyhelminthes</taxon>
        <taxon>Trematoda</taxon>
        <taxon>Digenea</taxon>
        <taxon>Strigeidida</taxon>
        <taxon>Schistosomatoidea</taxon>
        <taxon>Schistosomatidae</taxon>
        <taxon>Schistosoma</taxon>
    </lineage>
</organism>
<gene>
    <name evidence="2" type="ORF">EWB00_008545</name>
</gene>
<dbReference type="AlphaFoldDB" id="A0A4Z2CPK4"/>
<feature type="region of interest" description="Disordered" evidence="1">
    <location>
        <begin position="39"/>
        <end position="74"/>
    </location>
</feature>
<evidence type="ECO:0000313" key="2">
    <source>
        <dbReference type="EMBL" id="TNN06193.1"/>
    </source>
</evidence>
<proteinExistence type="predicted"/>
<keyword evidence="3" id="KW-1185">Reference proteome</keyword>
<name>A0A4Z2CPK4_SCHJA</name>
<dbReference type="EMBL" id="SKCS01000476">
    <property type="protein sequence ID" value="TNN06193.1"/>
    <property type="molecule type" value="Genomic_DNA"/>
</dbReference>
<dbReference type="OrthoDB" id="6230196at2759"/>
<reference evidence="2 3" key="1">
    <citation type="submission" date="2019-03" db="EMBL/GenBank/DDBJ databases">
        <title>An improved genome assembly of the fluke Schistosoma japonicum.</title>
        <authorList>
            <person name="Hu W."/>
            <person name="Luo F."/>
            <person name="Yin M."/>
            <person name="Mo X."/>
            <person name="Sun C."/>
            <person name="Wu Q."/>
            <person name="Zhu B."/>
            <person name="Xiang M."/>
            <person name="Wang J."/>
            <person name="Wang Y."/>
            <person name="Zhang T."/>
            <person name="Xu B."/>
            <person name="Zheng H."/>
            <person name="Feng Z."/>
        </authorList>
    </citation>
    <scope>NUCLEOTIDE SEQUENCE [LARGE SCALE GENOMIC DNA]</scope>
    <source>
        <strain evidence="2">HuSjv2</strain>
        <tissue evidence="2">Worms</tissue>
    </source>
</reference>